<proteinExistence type="inferred from homology"/>
<dbReference type="Gene3D" id="3.10.105.10">
    <property type="entry name" value="Dipeptide-binding Protein, Domain 3"/>
    <property type="match status" value="1"/>
</dbReference>
<keyword evidence="3 4" id="KW-0732">Signal</keyword>
<feature type="signal peptide" evidence="4">
    <location>
        <begin position="1"/>
        <end position="23"/>
    </location>
</feature>
<dbReference type="InterPro" id="IPR039424">
    <property type="entry name" value="SBP_5"/>
</dbReference>
<evidence type="ECO:0000256" key="3">
    <source>
        <dbReference type="ARBA" id="ARBA00022729"/>
    </source>
</evidence>
<dbReference type="RefSeq" id="WP_028310289.1">
    <property type="nucleotide sequence ID" value="NZ_AXWS01000007.1"/>
</dbReference>
<dbReference type="Gene3D" id="3.90.76.10">
    <property type="entry name" value="Dipeptide-binding Protein, Domain 1"/>
    <property type="match status" value="1"/>
</dbReference>
<dbReference type="Gene3D" id="3.40.190.10">
    <property type="entry name" value="Periplasmic binding protein-like II"/>
    <property type="match status" value="1"/>
</dbReference>
<evidence type="ECO:0000313" key="6">
    <source>
        <dbReference type="Proteomes" id="UP000675920"/>
    </source>
</evidence>
<dbReference type="AlphaFoldDB" id="A0A8B6X1K3"/>
<dbReference type="GO" id="GO:0015833">
    <property type="term" value="P:peptide transport"/>
    <property type="evidence" value="ECO:0007669"/>
    <property type="project" value="TreeGrafter"/>
</dbReference>
<keyword evidence="2" id="KW-0813">Transport</keyword>
<evidence type="ECO:0000256" key="4">
    <source>
        <dbReference type="SAM" id="SignalP"/>
    </source>
</evidence>
<dbReference type="GO" id="GO:1904680">
    <property type="term" value="F:peptide transmembrane transporter activity"/>
    <property type="evidence" value="ECO:0007669"/>
    <property type="project" value="TreeGrafter"/>
</dbReference>
<dbReference type="GO" id="GO:0043190">
    <property type="term" value="C:ATP-binding cassette (ABC) transporter complex"/>
    <property type="evidence" value="ECO:0007669"/>
    <property type="project" value="InterPro"/>
</dbReference>
<dbReference type="OrthoDB" id="9801799at2"/>
<evidence type="ECO:0000259" key="5">
    <source>
        <dbReference type="Pfam" id="PF00496"/>
    </source>
</evidence>
<feature type="chain" id="PRO_5034554432" evidence="4">
    <location>
        <begin position="24"/>
        <end position="525"/>
    </location>
</feature>
<dbReference type="SUPFAM" id="SSF53850">
    <property type="entry name" value="Periplasmic binding protein-like II"/>
    <property type="match status" value="1"/>
</dbReference>
<sequence length="525" mass="56854">MQRRRFLQSLAAGLALPLPAARAADADERLRIGIAADITTFDPHWLNTAPNLSAHGHVFEALTRNDNDARVVPALAQSWKTLDAHTWEFRLKPGVRFHDGSELTADDVVFSLERPNTLTGSPGPFTSATRQIAEKTAVDKLTVRIRTREPNYAPLTIDLNSIYIVSRRAAAKADEAAFSHGGAAIGTGPYKLARFTPGEGAELEAFAGYHGAKPAFGKVTMRPLTNDAARVAALMAGDVGAIESPPTADLARLGKDARFRVEQKVSWRTLFLHLDQGREQTPFITAKDGKPLPTNPLRDVRVRRAISMAINRAAIVSRVMEGNAVAAGNLVSPPIFGHDPALKPEAFDAEGAKKLLSESGFADGFALTLHGPADRYINDDQILQAVAQMLARIGIATRVQTYPASAYFQRMRNGEFSVALLGWGSQSGDLALRSLLMTPDANAGWGAWNWGRYSSAELDAAVKKALTTLDPAAREAASRAAMGIAMKDVAAVPLHHQLASWGTRRELRYAARTDEFTFAFDFVRG</sequence>
<evidence type="ECO:0000313" key="7">
    <source>
        <dbReference type="RefSeq" id="WP_028310289.1"/>
    </source>
</evidence>
<dbReference type="CDD" id="cd08498">
    <property type="entry name" value="PBP2_NikA_DppA_OppA_like_2"/>
    <property type="match status" value="1"/>
</dbReference>
<dbReference type="InterPro" id="IPR000914">
    <property type="entry name" value="SBP_5_dom"/>
</dbReference>
<name>A0A8B6X1K3_9BURK</name>
<reference evidence="7" key="1">
    <citation type="submission" date="2025-08" db="UniProtKB">
        <authorList>
            <consortium name="RefSeq"/>
        </authorList>
    </citation>
    <scope>IDENTIFICATION</scope>
</reference>
<dbReference type="Pfam" id="PF00496">
    <property type="entry name" value="SBP_bac_5"/>
    <property type="match status" value="1"/>
</dbReference>
<feature type="domain" description="Solute-binding protein family 5" evidence="5">
    <location>
        <begin position="71"/>
        <end position="429"/>
    </location>
</feature>
<protein>
    <submittedName>
        <fullName evidence="7">ABC transporter substrate-binding protein</fullName>
    </submittedName>
</protein>
<dbReference type="InterPro" id="IPR030678">
    <property type="entry name" value="Peptide/Ni-bd"/>
</dbReference>
<evidence type="ECO:0000256" key="2">
    <source>
        <dbReference type="ARBA" id="ARBA00022448"/>
    </source>
</evidence>
<organism evidence="6 7">
    <name type="scientific">Derxia gummosa DSM 723</name>
    <dbReference type="NCBI Taxonomy" id="1121388"/>
    <lineage>
        <taxon>Bacteria</taxon>
        <taxon>Pseudomonadati</taxon>
        <taxon>Pseudomonadota</taxon>
        <taxon>Betaproteobacteria</taxon>
        <taxon>Burkholderiales</taxon>
        <taxon>Alcaligenaceae</taxon>
        <taxon>Derxia</taxon>
    </lineage>
</organism>
<dbReference type="PANTHER" id="PTHR30290:SF9">
    <property type="entry name" value="OLIGOPEPTIDE-BINDING PROTEIN APPA"/>
    <property type="match status" value="1"/>
</dbReference>
<evidence type="ECO:0000256" key="1">
    <source>
        <dbReference type="ARBA" id="ARBA00005695"/>
    </source>
</evidence>
<comment type="similarity">
    <text evidence="1">Belongs to the bacterial solute-binding protein 5 family.</text>
</comment>
<dbReference type="PANTHER" id="PTHR30290">
    <property type="entry name" value="PERIPLASMIC BINDING COMPONENT OF ABC TRANSPORTER"/>
    <property type="match status" value="1"/>
</dbReference>
<dbReference type="PIRSF" id="PIRSF002741">
    <property type="entry name" value="MppA"/>
    <property type="match status" value="1"/>
</dbReference>
<keyword evidence="6" id="KW-1185">Reference proteome</keyword>
<dbReference type="Proteomes" id="UP000675920">
    <property type="component" value="Unplaced"/>
</dbReference>
<accession>A0A8B6X1K3</accession>
<dbReference type="GO" id="GO:0030288">
    <property type="term" value="C:outer membrane-bounded periplasmic space"/>
    <property type="evidence" value="ECO:0007669"/>
    <property type="project" value="UniProtKB-ARBA"/>
</dbReference>